<organism evidence="5 9">
    <name type="scientific">Cafeteria roenbergensis</name>
    <name type="common">Marine flagellate</name>
    <dbReference type="NCBI Taxonomy" id="33653"/>
    <lineage>
        <taxon>Eukaryota</taxon>
        <taxon>Sar</taxon>
        <taxon>Stramenopiles</taxon>
        <taxon>Bigyra</taxon>
        <taxon>Opalozoa</taxon>
        <taxon>Bicosoecida</taxon>
        <taxon>Cafeteriaceae</taxon>
        <taxon>Cafeteria</taxon>
    </lineage>
</organism>
<dbReference type="EMBL" id="VLTL01000012">
    <property type="protein sequence ID" value="KAA0170617.1"/>
    <property type="molecule type" value="Genomic_DNA"/>
</dbReference>
<dbReference type="PANTHER" id="PTHR31551:SF1">
    <property type="entry name" value="COILED-COIL DOMAIN-CONTAINING PROTEIN 12"/>
    <property type="match status" value="1"/>
</dbReference>
<dbReference type="OrthoDB" id="10261348at2759"/>
<evidence type="ECO:0000313" key="6">
    <source>
        <dbReference type="EMBL" id="KAA0176724.1"/>
    </source>
</evidence>
<evidence type="ECO:0000313" key="9">
    <source>
        <dbReference type="Proteomes" id="UP000324907"/>
    </source>
</evidence>
<evidence type="ECO:0000313" key="4">
    <source>
        <dbReference type="EMBL" id="KAA0168853.1"/>
    </source>
</evidence>
<dbReference type="Proteomes" id="UP000322899">
    <property type="component" value="Unassembled WGS sequence"/>
</dbReference>
<sequence>MAQSLGGSAAAAASAPIVFKNYKPQDSTLRRESARASAPAPSSTLRAQIAVLEEADRSRPADRPLTLAPKKDTWDLKRDMRRKLRALDDMTDAAIVKLRRQRAAERRAAAAEPVEGDVAAAAAGPAAAAASSAAASSAAAAAAGASATG</sequence>
<dbReference type="EMBL" id="HBET01005666">
    <property type="protein sequence ID" value="CAD8559383.1"/>
    <property type="molecule type" value="Transcribed_RNA"/>
</dbReference>
<feature type="compositionally biased region" description="Low complexity" evidence="1">
    <location>
        <begin position="35"/>
        <end position="45"/>
    </location>
</feature>
<evidence type="ECO:0000313" key="10">
    <source>
        <dbReference type="Proteomes" id="UP000325113"/>
    </source>
</evidence>
<evidence type="ECO:0000313" key="7">
    <source>
        <dbReference type="Proteomes" id="UP000322899"/>
    </source>
</evidence>
<dbReference type="EMBL" id="VLTM01000001">
    <property type="protein sequence ID" value="KAA0168853.1"/>
    <property type="molecule type" value="Genomic_DNA"/>
</dbReference>
<evidence type="ECO:0008006" key="11">
    <source>
        <dbReference type="Google" id="ProtNLM"/>
    </source>
</evidence>
<dbReference type="GO" id="GO:0005684">
    <property type="term" value="C:U2-type spliceosomal complex"/>
    <property type="evidence" value="ECO:0007669"/>
    <property type="project" value="TreeGrafter"/>
</dbReference>
<dbReference type="InterPro" id="IPR013169">
    <property type="entry name" value="mRNA_splic_Cwf18-like"/>
</dbReference>
<accession>A0A5A8E1C4</accession>
<evidence type="ECO:0000313" key="3">
    <source>
        <dbReference type="EMBL" id="KAA0157017.1"/>
    </source>
</evidence>
<name>A0A5A8E1C4_CAFRO</name>
<evidence type="ECO:0000256" key="1">
    <source>
        <dbReference type="SAM" id="MobiDB-lite"/>
    </source>
</evidence>
<evidence type="ECO:0000313" key="8">
    <source>
        <dbReference type="Proteomes" id="UP000323011"/>
    </source>
</evidence>
<protein>
    <recommendedName>
        <fullName evidence="11">Cwf18 pre-mRNA splicing factor</fullName>
    </recommendedName>
</protein>
<dbReference type="Proteomes" id="UP000323011">
    <property type="component" value="Unassembled WGS sequence"/>
</dbReference>
<dbReference type="EMBL" id="VLTO01000007">
    <property type="protein sequence ID" value="KAA0176724.1"/>
    <property type="molecule type" value="Genomic_DNA"/>
</dbReference>
<feature type="region of interest" description="Disordered" evidence="1">
    <location>
        <begin position="24"/>
        <end position="45"/>
    </location>
</feature>
<dbReference type="PANTHER" id="PTHR31551">
    <property type="entry name" value="PRE-MRNA-SPLICING FACTOR CWF18"/>
    <property type="match status" value="1"/>
</dbReference>
<proteinExistence type="predicted"/>
<dbReference type="Proteomes" id="UP000325113">
    <property type="component" value="Unassembled WGS sequence"/>
</dbReference>
<reference evidence="2" key="2">
    <citation type="submission" date="2021-01" db="EMBL/GenBank/DDBJ databases">
        <authorList>
            <person name="Corre E."/>
            <person name="Pelletier E."/>
            <person name="Niang G."/>
            <person name="Scheremetjew M."/>
            <person name="Finn R."/>
            <person name="Kale V."/>
            <person name="Holt S."/>
            <person name="Cochrane G."/>
            <person name="Meng A."/>
            <person name="Brown T."/>
            <person name="Cohen L."/>
        </authorList>
    </citation>
    <scope>NUCLEOTIDE SEQUENCE</scope>
    <source>
        <strain evidence="2">E4-10</strain>
    </source>
</reference>
<dbReference type="EMBL" id="VLTN01000002">
    <property type="protein sequence ID" value="KAA0157017.1"/>
    <property type="molecule type" value="Genomic_DNA"/>
</dbReference>
<dbReference type="Pfam" id="PF08315">
    <property type="entry name" value="cwf18"/>
    <property type="match status" value="1"/>
</dbReference>
<evidence type="ECO:0000313" key="2">
    <source>
        <dbReference type="EMBL" id="CAD8559383.1"/>
    </source>
</evidence>
<evidence type="ECO:0000313" key="5">
    <source>
        <dbReference type="EMBL" id="KAA0170617.1"/>
    </source>
</evidence>
<gene>
    <name evidence="2" type="ORF">CROE0942_LOCUS3719</name>
    <name evidence="6" type="ORF">FNF27_02005</name>
    <name evidence="5" type="ORF">FNF28_01379</name>
    <name evidence="3" type="ORF">FNF29_00369</name>
    <name evidence="4" type="ORF">FNF31_00014</name>
</gene>
<dbReference type="GO" id="GO:0071014">
    <property type="term" value="C:post-mRNA release spliceosomal complex"/>
    <property type="evidence" value="ECO:0007669"/>
    <property type="project" value="TreeGrafter"/>
</dbReference>
<reference evidence="7 8" key="1">
    <citation type="submission" date="2019-07" db="EMBL/GenBank/DDBJ databases">
        <title>Genomes of Cafeteria roenbergensis.</title>
        <authorList>
            <person name="Fischer M.G."/>
            <person name="Hackl T."/>
            <person name="Roman M."/>
        </authorList>
    </citation>
    <scope>NUCLEOTIDE SEQUENCE [LARGE SCALE GENOMIC DNA]</scope>
    <source>
        <strain evidence="3 8">BVI</strain>
        <strain evidence="4 10">Cflag</strain>
        <strain evidence="6 7">E4-10P</strain>
        <strain evidence="5 9">RCC970-E3</strain>
    </source>
</reference>
<keyword evidence="8" id="KW-1185">Reference proteome</keyword>
<dbReference type="AlphaFoldDB" id="A0A5A8E1C4"/>
<dbReference type="Proteomes" id="UP000324907">
    <property type="component" value="Unassembled WGS sequence"/>
</dbReference>